<dbReference type="AlphaFoldDB" id="A0A1V3U4B3"/>
<feature type="transmembrane region" description="Helical" evidence="1">
    <location>
        <begin position="86"/>
        <end position="102"/>
    </location>
</feature>
<keyword evidence="1" id="KW-0472">Membrane</keyword>
<accession>A0A1V3U4B3</accession>
<keyword evidence="1" id="KW-1133">Transmembrane helix</keyword>
<name>A0A1V3U4B3_ELIME</name>
<dbReference type="RefSeq" id="WP_069213847.1">
    <property type="nucleotide sequence ID" value="NZ_JACLFQ010000001.1"/>
</dbReference>
<keyword evidence="1" id="KW-0812">Transmembrane</keyword>
<comment type="caution">
    <text evidence="2">The sequence shown here is derived from an EMBL/GenBank/DDBJ whole genome shotgun (WGS) entry which is preliminary data.</text>
</comment>
<feature type="transmembrane region" description="Helical" evidence="1">
    <location>
        <begin position="32"/>
        <end position="51"/>
    </location>
</feature>
<keyword evidence="3" id="KW-1185">Reference proteome</keyword>
<reference evidence="2 3" key="1">
    <citation type="submission" date="2016-11" db="EMBL/GenBank/DDBJ databases">
        <title>Genome sequence and comparative genomic analysis of clinical strain Elizabethkingia meningoseptica 61421 PRCM.</title>
        <authorList>
            <person name="Wang M."/>
            <person name="Hu S."/>
            <person name="Cao L."/>
            <person name="Jiang T."/>
            <person name="Zhou Y."/>
            <person name="Ming D."/>
        </authorList>
    </citation>
    <scope>NUCLEOTIDE SEQUENCE [LARGE SCALE GENOMIC DNA]</scope>
    <source>
        <strain evidence="2 3">61421 PRCM</strain>
    </source>
</reference>
<gene>
    <name evidence="2" type="ORF">BMF97_04125</name>
</gene>
<feature type="transmembrane region" description="Helical" evidence="1">
    <location>
        <begin position="139"/>
        <end position="156"/>
    </location>
</feature>
<organism evidence="2 3">
    <name type="scientific">Elizabethkingia meningoseptica</name>
    <name type="common">Chryseobacterium meningosepticum</name>
    <dbReference type="NCBI Taxonomy" id="238"/>
    <lineage>
        <taxon>Bacteria</taxon>
        <taxon>Pseudomonadati</taxon>
        <taxon>Bacteroidota</taxon>
        <taxon>Flavobacteriia</taxon>
        <taxon>Flavobacteriales</taxon>
        <taxon>Weeksellaceae</taxon>
        <taxon>Elizabethkingia</taxon>
    </lineage>
</organism>
<dbReference type="Proteomes" id="UP000188947">
    <property type="component" value="Unassembled WGS sequence"/>
</dbReference>
<evidence type="ECO:0000313" key="3">
    <source>
        <dbReference type="Proteomes" id="UP000188947"/>
    </source>
</evidence>
<feature type="transmembrane region" description="Helical" evidence="1">
    <location>
        <begin position="114"/>
        <end position="133"/>
    </location>
</feature>
<evidence type="ECO:0000256" key="1">
    <source>
        <dbReference type="SAM" id="Phobius"/>
    </source>
</evidence>
<sequence length="173" mass="19998">MTFIKEMYICVLFAGILFIIAGISIFEISIFNILSTLVISLSSTIEIILFIRNKKYIIYWIWYIFLHIIIISLTILIYLIGASIEIVLLFYSFITIGIITDLKKTGSIFKIRIFILIYILGILFCLISLTKAMESNNSVKFSSFIFMIFGIGKILLSREIQKIKLSRKKIKNI</sequence>
<feature type="transmembrane region" description="Helical" evidence="1">
    <location>
        <begin position="58"/>
        <end position="80"/>
    </location>
</feature>
<evidence type="ECO:0000313" key="2">
    <source>
        <dbReference type="EMBL" id="OOH97507.1"/>
    </source>
</evidence>
<proteinExistence type="predicted"/>
<protein>
    <submittedName>
        <fullName evidence="2">Uncharacterized protein</fullName>
    </submittedName>
</protein>
<dbReference type="EMBL" id="MPOG01000004">
    <property type="protein sequence ID" value="OOH97507.1"/>
    <property type="molecule type" value="Genomic_DNA"/>
</dbReference>
<dbReference type="STRING" id="238.BBD35_10180"/>
<feature type="transmembrane region" description="Helical" evidence="1">
    <location>
        <begin position="7"/>
        <end position="26"/>
    </location>
</feature>